<evidence type="ECO:0000313" key="3">
    <source>
        <dbReference type="Proteomes" id="UP000610456"/>
    </source>
</evidence>
<protein>
    <recommendedName>
        <fullName evidence="1">Outer membrane protein beta-barrel domain-containing protein</fullName>
    </recommendedName>
</protein>
<evidence type="ECO:0000259" key="1">
    <source>
        <dbReference type="Pfam" id="PF13568"/>
    </source>
</evidence>
<dbReference type="AlphaFoldDB" id="A0A918SAR1"/>
<dbReference type="EMBL" id="BMXB01000003">
    <property type="protein sequence ID" value="GHA33124.1"/>
    <property type="molecule type" value="Genomic_DNA"/>
</dbReference>
<dbReference type="SUPFAM" id="SSF56925">
    <property type="entry name" value="OMPA-like"/>
    <property type="match status" value="1"/>
</dbReference>
<dbReference type="InterPro" id="IPR011250">
    <property type="entry name" value="OMP/PagP_B-barrel"/>
</dbReference>
<dbReference type="Proteomes" id="UP000610456">
    <property type="component" value="Unassembled WGS sequence"/>
</dbReference>
<gene>
    <name evidence="2" type="ORF">GCM10007103_13240</name>
</gene>
<dbReference type="InterPro" id="IPR025665">
    <property type="entry name" value="Beta-barrel_OMP_2"/>
</dbReference>
<keyword evidence="3" id="KW-1185">Reference proteome</keyword>
<dbReference type="Pfam" id="PF13568">
    <property type="entry name" value="OMP_b-brl_2"/>
    <property type="match status" value="1"/>
</dbReference>
<comment type="caution">
    <text evidence="2">The sequence shown here is derived from an EMBL/GenBank/DDBJ whole genome shotgun (WGS) entry which is preliminary data.</text>
</comment>
<sequence>MIVFSTSIVSAQEFVKFGAKGGVNFTNMTSDGFDDNSSRTGFHLGLLAEVPVSERFSIQPEVLYSTQGTEAEAEFMGSTYSGEYNLDYIQVPVLAKIYLFRGLSLEAGPSFNFLVDEEVNVDTPAGEGSTDTDYGSTFEFGGAVGLSFNFTDQFFASARYTQGFTDAFDSDNWDDDAVKNNGFQLGVGFMF</sequence>
<proteinExistence type="predicted"/>
<evidence type="ECO:0000313" key="2">
    <source>
        <dbReference type="EMBL" id="GHA33124.1"/>
    </source>
</evidence>
<reference evidence="2" key="2">
    <citation type="submission" date="2020-09" db="EMBL/GenBank/DDBJ databases">
        <authorList>
            <person name="Sun Q."/>
            <person name="Kim S."/>
        </authorList>
    </citation>
    <scope>NUCLEOTIDE SEQUENCE</scope>
    <source>
        <strain evidence="2">KCTC 12719</strain>
    </source>
</reference>
<name>A0A918SAR1_9FLAO</name>
<accession>A0A918SAR1</accession>
<organism evidence="2 3">
    <name type="scientific">Salinimicrobium marinum</name>
    <dbReference type="NCBI Taxonomy" id="680283"/>
    <lineage>
        <taxon>Bacteria</taxon>
        <taxon>Pseudomonadati</taxon>
        <taxon>Bacteroidota</taxon>
        <taxon>Flavobacteriia</taxon>
        <taxon>Flavobacteriales</taxon>
        <taxon>Flavobacteriaceae</taxon>
        <taxon>Salinimicrobium</taxon>
    </lineage>
</organism>
<reference evidence="2" key="1">
    <citation type="journal article" date="2014" name="Int. J. Syst. Evol. Microbiol.">
        <title>Complete genome sequence of Corynebacterium casei LMG S-19264T (=DSM 44701T), isolated from a smear-ripened cheese.</title>
        <authorList>
            <consortium name="US DOE Joint Genome Institute (JGI-PGF)"/>
            <person name="Walter F."/>
            <person name="Albersmeier A."/>
            <person name="Kalinowski J."/>
            <person name="Ruckert C."/>
        </authorList>
    </citation>
    <scope>NUCLEOTIDE SEQUENCE</scope>
    <source>
        <strain evidence="2">KCTC 12719</strain>
    </source>
</reference>
<feature type="domain" description="Outer membrane protein beta-barrel" evidence="1">
    <location>
        <begin position="11"/>
        <end position="169"/>
    </location>
</feature>